<dbReference type="Pfam" id="PF08753">
    <property type="entry name" value="NikR_C"/>
    <property type="match status" value="1"/>
</dbReference>
<dbReference type="CDD" id="cd22231">
    <property type="entry name" value="RHH_NikR_HicB-like"/>
    <property type="match status" value="1"/>
</dbReference>
<dbReference type="Pfam" id="PF01402">
    <property type="entry name" value="RHH_1"/>
    <property type="match status" value="1"/>
</dbReference>
<dbReference type="NCBIfam" id="NF001884">
    <property type="entry name" value="PRK00630.1"/>
    <property type="match status" value="1"/>
</dbReference>
<sequence>MPELQRFSVSLDKNLIIKFDKHIRERDYSTRSKAIGDLIREDLVKKEWVGGKEVAGAVTLVYNHHKRELVNKLINIQHDFHDLVLSSQHLHLDEENCLEIIAVKGNPKEVEKLAHILKATKGVKYGSVTMATTGKEI</sequence>
<dbReference type="InterPro" id="IPR010985">
    <property type="entry name" value="Ribbon_hlx_hlx"/>
</dbReference>
<dbReference type="SUPFAM" id="SSF47598">
    <property type="entry name" value="Ribbon-helix-helix"/>
    <property type="match status" value="1"/>
</dbReference>
<reference evidence="10 11" key="1">
    <citation type="journal article" date="2016" name="Environ. Microbiol.">
        <title>Genomic resolution of a cold subsurface aquifer community provides metabolic insights for novel microbes adapted to high CO concentrations.</title>
        <authorList>
            <person name="Probst A.J."/>
            <person name="Castelle C.J."/>
            <person name="Singh A."/>
            <person name="Brown C.T."/>
            <person name="Anantharaman K."/>
            <person name="Sharon I."/>
            <person name="Hug L.A."/>
            <person name="Burstein D."/>
            <person name="Emerson J.B."/>
            <person name="Thomas B.C."/>
            <person name="Banfield J.F."/>
        </authorList>
    </citation>
    <scope>NUCLEOTIDE SEQUENCE [LARGE SCALE GENOMIC DNA]</scope>
    <source>
        <strain evidence="10">CG1_02_38_46</strain>
    </source>
</reference>
<comment type="function">
    <text evidence="7">Transcriptional regulator.</text>
</comment>
<evidence type="ECO:0000256" key="1">
    <source>
        <dbReference type="ARBA" id="ARBA00008478"/>
    </source>
</evidence>
<evidence type="ECO:0000256" key="3">
    <source>
        <dbReference type="ARBA" id="ARBA00022723"/>
    </source>
</evidence>
<dbReference type="AlphaFoldDB" id="A0A1J4SC07"/>
<evidence type="ECO:0000256" key="6">
    <source>
        <dbReference type="ARBA" id="ARBA00023163"/>
    </source>
</evidence>
<dbReference type="Proteomes" id="UP000182278">
    <property type="component" value="Unassembled WGS sequence"/>
</dbReference>
<gene>
    <name evidence="10" type="ORF">AUJ66_07100</name>
</gene>
<comment type="similarity">
    <text evidence="1 7">Belongs to the transcriptional regulatory CopG/NikR family.</text>
</comment>
<dbReference type="PANTHER" id="PTHR34719">
    <property type="entry name" value="NICKEL-RESPONSIVE REGULATOR"/>
    <property type="match status" value="1"/>
</dbReference>
<evidence type="ECO:0000259" key="9">
    <source>
        <dbReference type="Pfam" id="PF08753"/>
    </source>
</evidence>
<comment type="cofactor">
    <cofactor evidence="7">
        <name>Ni(2+)</name>
        <dbReference type="ChEBI" id="CHEBI:49786"/>
    </cofactor>
    <text evidence="7">Binds 1 nickel ion per subunit.</text>
</comment>
<dbReference type="Gene3D" id="1.10.1220.10">
    <property type="entry name" value="Met repressor-like"/>
    <property type="match status" value="1"/>
</dbReference>
<dbReference type="NCBIfam" id="NF003381">
    <property type="entry name" value="PRK04460.1"/>
    <property type="match status" value="1"/>
</dbReference>
<dbReference type="GO" id="GO:0016151">
    <property type="term" value="F:nickel cation binding"/>
    <property type="evidence" value="ECO:0007669"/>
    <property type="project" value="UniProtKB-UniRule"/>
</dbReference>
<evidence type="ECO:0000256" key="7">
    <source>
        <dbReference type="HAMAP-Rule" id="MF_00476"/>
    </source>
</evidence>
<name>A0A1J4SC07_9BACT</name>
<feature type="binding site" evidence="7">
    <location>
        <position position="97"/>
    </location>
    <ligand>
        <name>Ni(2+)</name>
        <dbReference type="ChEBI" id="CHEBI:49786"/>
    </ligand>
</feature>
<dbReference type="GO" id="GO:0003700">
    <property type="term" value="F:DNA-binding transcription factor activity"/>
    <property type="evidence" value="ECO:0007669"/>
    <property type="project" value="UniProtKB-UniRule"/>
</dbReference>
<dbReference type="InterPro" id="IPR014864">
    <property type="entry name" value="TF_NikR_Ni-bd_C"/>
</dbReference>
<dbReference type="SUPFAM" id="SSF55021">
    <property type="entry name" value="ACT-like"/>
    <property type="match status" value="1"/>
</dbReference>
<dbReference type="InterPro" id="IPR013321">
    <property type="entry name" value="Arc_rbn_hlx_hlx"/>
</dbReference>
<dbReference type="InterPro" id="IPR002145">
    <property type="entry name" value="CopG"/>
</dbReference>
<accession>A0A1J4SC07</accession>
<evidence type="ECO:0000256" key="5">
    <source>
        <dbReference type="ARBA" id="ARBA00023125"/>
    </source>
</evidence>
<dbReference type="InterPro" id="IPR045865">
    <property type="entry name" value="ACT-like_dom_sf"/>
</dbReference>
<evidence type="ECO:0000256" key="4">
    <source>
        <dbReference type="ARBA" id="ARBA00023015"/>
    </source>
</evidence>
<evidence type="ECO:0000259" key="8">
    <source>
        <dbReference type="Pfam" id="PF01402"/>
    </source>
</evidence>
<dbReference type="EMBL" id="MNUO01000108">
    <property type="protein sequence ID" value="OIN96196.1"/>
    <property type="molecule type" value="Genomic_DNA"/>
</dbReference>
<dbReference type="InterPro" id="IPR050192">
    <property type="entry name" value="CopG/NikR_regulator"/>
</dbReference>
<dbReference type="STRING" id="1817893.AUJ66_07100"/>
<dbReference type="Gene3D" id="3.30.70.1150">
    <property type="entry name" value="ACT-like. Chain A, domain 2"/>
    <property type="match status" value="1"/>
</dbReference>
<protein>
    <recommendedName>
        <fullName evidence="7">Putative nickel-responsive regulator</fullName>
    </recommendedName>
</protein>
<keyword evidence="2 7" id="KW-0533">Nickel</keyword>
<proteinExistence type="inferred from homology"/>
<evidence type="ECO:0000256" key="2">
    <source>
        <dbReference type="ARBA" id="ARBA00022596"/>
    </source>
</evidence>
<dbReference type="GO" id="GO:0003677">
    <property type="term" value="F:DNA binding"/>
    <property type="evidence" value="ECO:0007669"/>
    <property type="project" value="UniProtKB-KW"/>
</dbReference>
<evidence type="ECO:0000313" key="10">
    <source>
        <dbReference type="EMBL" id="OIN96196.1"/>
    </source>
</evidence>
<dbReference type="NCBIfam" id="NF002815">
    <property type="entry name" value="PRK02967.1"/>
    <property type="match status" value="1"/>
</dbReference>
<feature type="binding site" evidence="7">
    <location>
        <position position="89"/>
    </location>
    <ligand>
        <name>Ni(2+)</name>
        <dbReference type="ChEBI" id="CHEBI:49786"/>
    </ligand>
</feature>
<evidence type="ECO:0000313" key="11">
    <source>
        <dbReference type="Proteomes" id="UP000182278"/>
    </source>
</evidence>
<dbReference type="InterPro" id="IPR022988">
    <property type="entry name" value="Ni_resp_reg_NikR"/>
</dbReference>
<dbReference type="PANTHER" id="PTHR34719:SF2">
    <property type="entry name" value="NICKEL-RESPONSIVE REGULATOR"/>
    <property type="match status" value="1"/>
</dbReference>
<organism evidence="10 11">
    <name type="scientific">Candidatus Desantisbacteria bacterium CG1_02_38_46</name>
    <dbReference type="NCBI Taxonomy" id="1817893"/>
    <lineage>
        <taxon>Bacteria</taxon>
        <taxon>Candidatus Desantisiibacteriota</taxon>
    </lineage>
</organism>
<comment type="caution">
    <text evidence="10">The sequence shown here is derived from an EMBL/GenBank/DDBJ whole genome shotgun (WGS) entry which is preliminary data.</text>
</comment>
<feature type="domain" description="Transcription factor NikR nickel binding C-terminal" evidence="9">
    <location>
        <begin position="55"/>
        <end position="130"/>
    </location>
</feature>
<feature type="binding site" evidence="7">
    <location>
        <position position="91"/>
    </location>
    <ligand>
        <name>Ni(2+)</name>
        <dbReference type="ChEBI" id="CHEBI:49786"/>
    </ligand>
</feature>
<dbReference type="InterPro" id="IPR027271">
    <property type="entry name" value="Acetolactate_synth/TF_NikR_C"/>
</dbReference>
<feature type="binding site" evidence="7">
    <location>
        <position position="78"/>
    </location>
    <ligand>
        <name>Ni(2+)</name>
        <dbReference type="ChEBI" id="CHEBI:49786"/>
    </ligand>
</feature>
<keyword evidence="6 7" id="KW-0804">Transcription</keyword>
<dbReference type="GO" id="GO:0010045">
    <property type="term" value="P:response to nickel cation"/>
    <property type="evidence" value="ECO:0007669"/>
    <property type="project" value="InterPro"/>
</dbReference>
<dbReference type="HAMAP" id="MF_00476">
    <property type="entry name" value="NikR"/>
    <property type="match status" value="1"/>
</dbReference>
<keyword evidence="4 7" id="KW-0805">Transcription regulation</keyword>
<dbReference type="NCBIfam" id="NF002169">
    <property type="entry name" value="PRK01002.1"/>
    <property type="match status" value="1"/>
</dbReference>
<keyword evidence="5 7" id="KW-0238">DNA-binding</keyword>
<keyword evidence="3 7" id="KW-0479">Metal-binding</keyword>
<feature type="domain" description="Ribbon-helix-helix protein CopG" evidence="8">
    <location>
        <begin position="6"/>
        <end position="45"/>
    </location>
</feature>